<feature type="compositionally biased region" description="Polar residues" evidence="1">
    <location>
        <begin position="675"/>
        <end position="715"/>
    </location>
</feature>
<feature type="compositionally biased region" description="Basic and acidic residues" evidence="1">
    <location>
        <begin position="269"/>
        <end position="281"/>
    </location>
</feature>
<evidence type="ECO:0000313" key="3">
    <source>
        <dbReference type="Proteomes" id="UP000073492"/>
    </source>
</evidence>
<dbReference type="Proteomes" id="UP000073492">
    <property type="component" value="Unassembled WGS sequence"/>
</dbReference>
<feature type="compositionally biased region" description="Acidic residues" evidence="1">
    <location>
        <begin position="932"/>
        <end position="943"/>
    </location>
</feature>
<dbReference type="EMBL" id="LFZO01000321">
    <property type="protein sequence ID" value="KXT09621.1"/>
    <property type="molecule type" value="Genomic_DNA"/>
</dbReference>
<feature type="region of interest" description="Disordered" evidence="1">
    <location>
        <begin position="625"/>
        <end position="943"/>
    </location>
</feature>
<reference evidence="2 3" key="1">
    <citation type="submission" date="2015-07" db="EMBL/GenBank/DDBJ databases">
        <title>Comparative genomics of the Sigatoka disease complex on banana suggests a link between parallel evolutionary changes in Pseudocercospora fijiensis and Pseudocercospora eumusae and increased virulence on the banana host.</title>
        <authorList>
            <person name="Chang T.-C."/>
            <person name="Salvucci A."/>
            <person name="Crous P.W."/>
            <person name="Stergiopoulos I."/>
        </authorList>
    </citation>
    <scope>NUCLEOTIDE SEQUENCE [LARGE SCALE GENOMIC DNA]</scope>
    <source>
        <strain evidence="2 3">CBS 116634</strain>
    </source>
</reference>
<feature type="region of interest" description="Disordered" evidence="1">
    <location>
        <begin position="269"/>
        <end position="375"/>
    </location>
</feature>
<proteinExistence type="predicted"/>
<feature type="compositionally biased region" description="Polar residues" evidence="1">
    <location>
        <begin position="533"/>
        <end position="542"/>
    </location>
</feature>
<keyword evidence="3" id="KW-1185">Reference proteome</keyword>
<protein>
    <submittedName>
        <fullName evidence="2">Uncharacterized protein</fullName>
    </submittedName>
</protein>
<feature type="compositionally biased region" description="Basic and acidic residues" evidence="1">
    <location>
        <begin position="414"/>
        <end position="431"/>
    </location>
</feature>
<feature type="compositionally biased region" description="Polar residues" evidence="1">
    <location>
        <begin position="347"/>
        <end position="357"/>
    </location>
</feature>
<sequence length="943" mass="103897">MKAQKPGTDWTANVVLRVNGKPSAEYVLPDKTIDQPNILECFVPAAPGQRLAIHGHFAGSTTNFVADLIVDGSFLRQTSFNSSHGLVTKNYNIKFDKAMTIPFPKDWTSIEHPKGGIEGNMHVDKIDENVAEDFLTYENPVSGSRRAGVGSIQVVLYASQHVMNRHKDKEWNITLGVWKDTERQEKKDVRKSGIKPEYEVKLEKTTEATAKRGFGHHKHWHENTRPGFKEVARLIFYYRSQAAIDAASCIVRADEEQKLEQWDENAELHGRRHGEFKEGEAPARLSKKPGPVHRDDEEDEEDAGESESVQGPATEAQGNEPGMEIKNELHTGLPRHKPLQRLDGSLFGTSSPMSLTDASHGKKRASSTDDSTSLEQLPDAIMGNIKHTRNSSQSGPGAYANVDTTIDIGTPFGDHARESRKATGEMKRGDPGEVQLGADAEDGTDHASTHSHDLNSPLASNPAHQVHILPRTIESDARSPRKPLRFQSSSDDFHSTLLGDLDRPLKSTEQLSLPVLTPRDHRDSSELAAAAADSSTGLNHTTIDAEMGLSSDTKWGRLPTREEILAEFSADSTLTFSEANALFERHGPHKGSVLSRTAFNQSVREVADQIGTSMFSLKPAYSKQSNLNDTDAVSDQFSPDSADPNGDEMELEPPRQVSNAGNHMQNRGHTHFRDTSATSRRPSSLNKQSPPQSHSTIKSSIVSANGISSASTPRIESSKRIRTAVRPSTEIDTTPTKKKMPANSLPPSSGVKRAANAPAAAEPSTKRYRKDEKSRMAKDNPTPRKTGPTSASVSGASTPMSKSEPSPAPIDEEDLDERERRLDKVRAEIAEKKAKLEQIRAAKQAKNEAKAARKAEKERKAREAEERKAREEAEQKAREEEKRRRRLEEEEENLKNELAGVDVDVEMEEDDDESDDESEAEEGNGKKANDAGESDAEEESEED</sequence>
<feature type="compositionally biased region" description="Polar residues" evidence="1">
    <location>
        <begin position="787"/>
        <end position="804"/>
    </location>
</feature>
<feature type="compositionally biased region" description="Polar residues" evidence="1">
    <location>
        <begin position="625"/>
        <end position="639"/>
    </location>
</feature>
<dbReference type="STRING" id="113226.A0A139I4G8"/>
<name>A0A139I4G8_9PEZI</name>
<dbReference type="OrthoDB" id="3648067at2759"/>
<feature type="compositionally biased region" description="Basic and acidic residues" evidence="1">
    <location>
        <begin position="443"/>
        <end position="453"/>
    </location>
</feature>
<organism evidence="2 3">
    <name type="scientific">Pseudocercospora musae</name>
    <dbReference type="NCBI Taxonomy" id="113226"/>
    <lineage>
        <taxon>Eukaryota</taxon>
        <taxon>Fungi</taxon>
        <taxon>Dikarya</taxon>
        <taxon>Ascomycota</taxon>
        <taxon>Pezizomycotina</taxon>
        <taxon>Dothideomycetes</taxon>
        <taxon>Dothideomycetidae</taxon>
        <taxon>Mycosphaerellales</taxon>
        <taxon>Mycosphaerellaceae</taxon>
        <taxon>Pseudocercospora</taxon>
    </lineage>
</organism>
<evidence type="ECO:0000256" key="1">
    <source>
        <dbReference type="SAM" id="MobiDB-lite"/>
    </source>
</evidence>
<feature type="compositionally biased region" description="Polar residues" evidence="1">
    <location>
        <begin position="656"/>
        <end position="667"/>
    </location>
</feature>
<feature type="compositionally biased region" description="Basic and acidic residues" evidence="1">
    <location>
        <begin position="769"/>
        <end position="782"/>
    </location>
</feature>
<accession>A0A139I4G8</accession>
<dbReference type="AlphaFoldDB" id="A0A139I4G8"/>
<feature type="region of interest" description="Disordered" evidence="1">
    <location>
        <begin position="406"/>
        <end position="546"/>
    </location>
</feature>
<gene>
    <name evidence="2" type="ORF">AC579_873</name>
</gene>
<feature type="compositionally biased region" description="Basic and acidic residues" evidence="1">
    <location>
        <begin position="817"/>
        <end position="888"/>
    </location>
</feature>
<feature type="compositionally biased region" description="Acidic residues" evidence="1">
    <location>
        <begin position="296"/>
        <end position="305"/>
    </location>
</feature>
<comment type="caution">
    <text evidence="2">The sequence shown here is derived from an EMBL/GenBank/DDBJ whole genome shotgun (WGS) entry which is preliminary data.</text>
</comment>
<evidence type="ECO:0000313" key="2">
    <source>
        <dbReference type="EMBL" id="KXT09621.1"/>
    </source>
</evidence>
<feature type="compositionally biased region" description="Acidic residues" evidence="1">
    <location>
        <begin position="903"/>
        <end position="922"/>
    </location>
</feature>